<dbReference type="EMBL" id="JAWCUA010000007">
    <property type="protein sequence ID" value="MDU0112857.1"/>
    <property type="molecule type" value="Genomic_DNA"/>
</dbReference>
<feature type="transmembrane region" description="Helical" evidence="16">
    <location>
        <begin position="683"/>
        <end position="705"/>
    </location>
</feature>
<evidence type="ECO:0000256" key="8">
    <source>
        <dbReference type="ARBA" id="ARBA00022636"/>
    </source>
</evidence>
<dbReference type="SUPFAM" id="SSF141371">
    <property type="entry name" value="PilZ domain-like"/>
    <property type="match status" value="1"/>
</dbReference>
<dbReference type="PANTHER" id="PTHR43867">
    <property type="entry name" value="CELLULOSE SYNTHASE CATALYTIC SUBUNIT A [UDP-FORMING]"/>
    <property type="match status" value="1"/>
</dbReference>
<keyword evidence="11 16" id="KW-0812">Transmembrane</keyword>
<evidence type="ECO:0000256" key="13">
    <source>
        <dbReference type="ARBA" id="ARBA00022989"/>
    </source>
</evidence>
<evidence type="ECO:0000256" key="2">
    <source>
        <dbReference type="ARBA" id="ARBA00005186"/>
    </source>
</evidence>
<reference evidence="19 20" key="1">
    <citation type="submission" date="2023-10" db="EMBL/GenBank/DDBJ databases">
        <title>Psychrosphaera aquimaarina strain SW33 isolated from seawater.</title>
        <authorList>
            <person name="Bayburt H."/>
            <person name="Kim J.M."/>
            <person name="Choi B.J."/>
            <person name="Jeon C.O."/>
        </authorList>
    </citation>
    <scope>NUCLEOTIDE SEQUENCE [LARGE SCALE GENOMIC DNA]</scope>
    <source>
        <strain evidence="19 20">KCTC 52743</strain>
    </source>
</reference>
<organism evidence="19 20">
    <name type="scientific">Psychrosphaera aquimarina</name>
    <dbReference type="NCBI Taxonomy" id="2044854"/>
    <lineage>
        <taxon>Bacteria</taxon>
        <taxon>Pseudomonadati</taxon>
        <taxon>Pseudomonadota</taxon>
        <taxon>Gammaproteobacteria</taxon>
        <taxon>Alteromonadales</taxon>
        <taxon>Pseudoalteromonadaceae</taxon>
        <taxon>Psychrosphaera</taxon>
    </lineage>
</organism>
<dbReference type="Gene3D" id="2.40.10.220">
    <property type="entry name" value="predicted glycosyltransferase like domains"/>
    <property type="match status" value="1"/>
</dbReference>
<dbReference type="InterPro" id="IPR003919">
    <property type="entry name" value="Cell_synth_A"/>
</dbReference>
<feature type="transmembrane region" description="Helical" evidence="16">
    <location>
        <begin position="244"/>
        <end position="268"/>
    </location>
</feature>
<comment type="pathway">
    <text evidence="2 16">Glycan metabolism; bacterial cellulose biosynthesis.</text>
</comment>
<comment type="subcellular location">
    <subcellularLocation>
        <location evidence="1">Cell inner membrane</location>
        <topology evidence="1">Multi-pass membrane protein</topology>
    </subcellularLocation>
</comment>
<dbReference type="CDD" id="cd06421">
    <property type="entry name" value="CESA_CelA_like"/>
    <property type="match status" value="1"/>
</dbReference>
<evidence type="ECO:0000256" key="7">
    <source>
        <dbReference type="ARBA" id="ARBA00022519"/>
    </source>
</evidence>
<evidence type="ECO:0000259" key="18">
    <source>
        <dbReference type="Pfam" id="PF07238"/>
    </source>
</evidence>
<dbReference type="InterPro" id="IPR009875">
    <property type="entry name" value="PilZ_domain"/>
</dbReference>
<evidence type="ECO:0000313" key="19">
    <source>
        <dbReference type="EMBL" id="MDU0112857.1"/>
    </source>
</evidence>
<protein>
    <recommendedName>
        <fullName evidence="5 16">Cellulose synthase catalytic subunit [UDP-forming]</fullName>
        <ecNumber evidence="4 16">2.4.1.12</ecNumber>
    </recommendedName>
</protein>
<feature type="transmembrane region" description="Helical" evidence="16">
    <location>
        <begin position="543"/>
        <end position="563"/>
    </location>
</feature>
<evidence type="ECO:0000256" key="1">
    <source>
        <dbReference type="ARBA" id="ARBA00004429"/>
    </source>
</evidence>
<evidence type="ECO:0000256" key="12">
    <source>
        <dbReference type="ARBA" id="ARBA00022916"/>
    </source>
</evidence>
<evidence type="ECO:0000256" key="10">
    <source>
        <dbReference type="ARBA" id="ARBA00022679"/>
    </source>
</evidence>
<dbReference type="NCBIfam" id="NF008558">
    <property type="entry name" value="PRK11498.1"/>
    <property type="match status" value="1"/>
</dbReference>
<keyword evidence="8 16" id="KW-0973">c-di-GMP</keyword>
<evidence type="ECO:0000256" key="14">
    <source>
        <dbReference type="ARBA" id="ARBA00023136"/>
    </source>
</evidence>
<keyword evidence="20" id="KW-1185">Reference proteome</keyword>
<dbReference type="Gene3D" id="3.90.550.10">
    <property type="entry name" value="Spore Coat Polysaccharide Biosynthesis Protein SpsA, Chain A"/>
    <property type="match status" value="1"/>
</dbReference>
<feature type="domain" description="Glycosyltransferase 2-like" evidence="17">
    <location>
        <begin position="293"/>
        <end position="462"/>
    </location>
</feature>
<keyword evidence="14 16" id="KW-0472">Membrane</keyword>
<evidence type="ECO:0000256" key="15">
    <source>
        <dbReference type="ARBA" id="ARBA00048682"/>
    </source>
</evidence>
<dbReference type="NCBIfam" id="TIGR03030">
    <property type="entry name" value="CelA"/>
    <property type="match status" value="1"/>
</dbReference>
<comment type="cofactor">
    <cofactor evidence="16">
        <name>Mg(2+)</name>
        <dbReference type="ChEBI" id="CHEBI:18420"/>
    </cofactor>
</comment>
<dbReference type="PRINTS" id="PR01439">
    <property type="entry name" value="CELLSNTHASEA"/>
</dbReference>
<feature type="transmembrane region" description="Helical" evidence="16">
    <location>
        <begin position="612"/>
        <end position="629"/>
    </location>
</feature>
<comment type="function">
    <text evidence="16">Catalytic subunit of cellulose synthase. It polymerizes uridine 5'-diphosphate glucose to cellulose.</text>
</comment>
<feature type="transmembrane region" description="Helical" evidence="16">
    <location>
        <begin position="649"/>
        <end position="671"/>
    </location>
</feature>
<feature type="transmembrane region" description="Helical" evidence="16">
    <location>
        <begin position="38"/>
        <end position="55"/>
    </location>
</feature>
<evidence type="ECO:0000256" key="11">
    <source>
        <dbReference type="ARBA" id="ARBA00022692"/>
    </source>
</evidence>
<proteinExistence type="inferred from homology"/>
<keyword evidence="10 16" id="KW-0808">Transferase</keyword>
<dbReference type="Pfam" id="PF07238">
    <property type="entry name" value="PilZ"/>
    <property type="match status" value="1"/>
</dbReference>
<dbReference type="InterPro" id="IPR029044">
    <property type="entry name" value="Nucleotide-diphossugar_trans"/>
</dbReference>
<evidence type="ECO:0000259" key="17">
    <source>
        <dbReference type="Pfam" id="PF00535"/>
    </source>
</evidence>
<evidence type="ECO:0000256" key="6">
    <source>
        <dbReference type="ARBA" id="ARBA00022475"/>
    </source>
</evidence>
<evidence type="ECO:0000256" key="16">
    <source>
        <dbReference type="RuleBase" id="RU365020"/>
    </source>
</evidence>
<feature type="transmembrane region" description="Helical" evidence="16">
    <location>
        <begin position="190"/>
        <end position="206"/>
    </location>
</feature>
<keyword evidence="13 16" id="KW-1133">Transmembrane helix</keyword>
<keyword evidence="6 16" id="KW-1003">Cell membrane</keyword>
<keyword evidence="7 16" id="KW-0997">Cell inner membrane</keyword>
<keyword evidence="12 16" id="KW-0135">Cellulose biosynthesis</keyword>
<dbReference type="PANTHER" id="PTHR43867:SF2">
    <property type="entry name" value="CELLULOSE SYNTHASE CATALYTIC SUBUNIT A [UDP-FORMING]"/>
    <property type="match status" value="1"/>
</dbReference>
<evidence type="ECO:0000313" key="20">
    <source>
        <dbReference type="Proteomes" id="UP001257914"/>
    </source>
</evidence>
<comment type="similarity">
    <text evidence="3">Belongs to the glycosyltransferase 2 family.</text>
</comment>
<evidence type="ECO:0000256" key="5">
    <source>
        <dbReference type="ARBA" id="ARBA00018714"/>
    </source>
</evidence>
<dbReference type="SUPFAM" id="SSF53448">
    <property type="entry name" value="Nucleotide-diphospho-sugar transferases"/>
    <property type="match status" value="1"/>
</dbReference>
<feature type="transmembrane region" description="Helical" evidence="16">
    <location>
        <begin position="213"/>
        <end position="232"/>
    </location>
</feature>
<feature type="transmembrane region" description="Helical" evidence="16">
    <location>
        <begin position="166"/>
        <end position="184"/>
    </location>
</feature>
<evidence type="ECO:0000256" key="4">
    <source>
        <dbReference type="ARBA" id="ARBA00012539"/>
    </source>
</evidence>
<dbReference type="RefSeq" id="WP_315946527.1">
    <property type="nucleotide sequence ID" value="NZ_JAWCUA010000007.1"/>
</dbReference>
<comment type="caution">
    <text evidence="19">The sequence shown here is derived from an EMBL/GenBank/DDBJ whole genome shotgun (WGS) entry which is preliminary data.</text>
</comment>
<evidence type="ECO:0000256" key="3">
    <source>
        <dbReference type="ARBA" id="ARBA00006739"/>
    </source>
</evidence>
<feature type="domain" description="PilZ" evidence="18">
    <location>
        <begin position="710"/>
        <end position="808"/>
    </location>
</feature>
<dbReference type="InterPro" id="IPR050321">
    <property type="entry name" value="Glycosyltr_2/OpgH_subfam"/>
</dbReference>
<dbReference type="GO" id="GO:0016760">
    <property type="term" value="F:cellulose synthase (UDP-forming) activity"/>
    <property type="evidence" value="ECO:0007669"/>
    <property type="project" value="UniProtKB-EC"/>
</dbReference>
<dbReference type="InterPro" id="IPR001173">
    <property type="entry name" value="Glyco_trans_2-like"/>
</dbReference>
<dbReference type="EC" id="2.4.1.12" evidence="4 16"/>
<feature type="transmembrane region" description="Helical" evidence="16">
    <location>
        <begin position="569"/>
        <end position="591"/>
    </location>
</feature>
<feature type="transmembrane region" description="Helical" evidence="16">
    <location>
        <begin position="83"/>
        <end position="102"/>
    </location>
</feature>
<evidence type="ECO:0000256" key="9">
    <source>
        <dbReference type="ARBA" id="ARBA00022676"/>
    </source>
</evidence>
<dbReference type="Pfam" id="PF00535">
    <property type="entry name" value="Glycos_transf_2"/>
    <property type="match status" value="1"/>
</dbReference>
<sequence>MSTILRLTWNSISKYPYENAVETLLLIKSELRKTQCSLVYKPFIIALWLFNWLFLGERVEKYSLSIFFQHICSKYPHIKFNKFTIPDLLRIAIQSIFLLLFYTDSQRKKRIIIQQNNAKISAAKSVVAFIRASFINPGRQIISKLNEKNTSQARNDRKIRFLRFKWLRVTLILLMLGLSVWAIVVPFEPLNQLVFSLVLWVVALWLRSTPGRLATLIMMMLSILMSSRYIWWRMTTSLNIDDGIGFVLGLGLLAAEIYTWLVLVMGYIQTAWPLQRRIVQLPKDHEQWPSVDIFVPTYNEPLKVLIPTVFAAQNIDWPNDKLNVFVLDDGKRENIKTFCEQNNINYMTRPDNSFAKAGNLNHALTKTKGEFVAIFDCDHVPVRSFLQMTMGGFIKNKNLALVQTPHHFFSPDPFERNLDVFNEEPNEGELFYGQIQDGNDLWNATFFCGSCAVLRREPLEEVGGIATETVTEDAHTALKLHRLGYDSSYVNLKQAAGLATESISAHIGQRIRWARGMLQIFRVDNPLLGRGLSFMQRICYSNAMLHFFYGLPRLVFLTAPLTFLLLHTYIIYAPVETIFLYVVPAIFLANLTNSRHQGQYRNTFWAELYESVLAWYIFRPTLIALINPGKGKFNVTEKGGVVEKDYFDWGIGVPYLILIALNIIGLIFGVWRIGFGPESEISTIIMNMIWTFYNLMVLGGVMAIITESKQVRIAHRVQYKLPFAIYTKEGFVYEAIMNDYSESGIGLEVVSTDDIRFKLEDKITVVLRRDEIIHSFETTVKFVSNNKLGVKFDDESMDSLRKLIQVTFSRADAWEVHSMNRDKEIISSRLVSIFKIGMKGYSSLFFYLHSYIRDNIKPLYHIGHYLISFLPKSPRITNS</sequence>
<gene>
    <name evidence="19" type="primary">bcsA</name>
    <name evidence="19" type="ORF">RT723_07565</name>
</gene>
<keyword evidence="9 16" id="KW-0328">Glycosyltransferase</keyword>
<dbReference type="Proteomes" id="UP001257914">
    <property type="component" value="Unassembled WGS sequence"/>
</dbReference>
<accession>A0ABU3R067</accession>
<comment type="catalytic activity">
    <reaction evidence="15 16">
        <text>[(1-&gt;4)-beta-D-glucosyl](n) + UDP-alpha-D-glucose = [(1-&gt;4)-beta-D-glucosyl](n+1) + UDP + H(+)</text>
        <dbReference type="Rhea" id="RHEA:19929"/>
        <dbReference type="Rhea" id="RHEA-COMP:10033"/>
        <dbReference type="Rhea" id="RHEA-COMP:10034"/>
        <dbReference type="ChEBI" id="CHEBI:15378"/>
        <dbReference type="ChEBI" id="CHEBI:18246"/>
        <dbReference type="ChEBI" id="CHEBI:58223"/>
        <dbReference type="ChEBI" id="CHEBI:58885"/>
        <dbReference type="EC" id="2.4.1.12"/>
    </reaction>
</comment>
<name>A0ABU3R067_9GAMM</name>